<reference evidence="7 8" key="1">
    <citation type="journal article" date="2018" name="Evol. Lett.">
        <title>Horizontal gene cluster transfer increased hallucinogenic mushroom diversity.</title>
        <authorList>
            <person name="Reynolds H.T."/>
            <person name="Vijayakumar V."/>
            <person name="Gluck-Thaler E."/>
            <person name="Korotkin H.B."/>
            <person name="Matheny P.B."/>
            <person name="Slot J.C."/>
        </authorList>
    </citation>
    <scope>NUCLEOTIDE SEQUENCE [LARGE SCALE GENOMIC DNA]</scope>
    <source>
        <strain evidence="7 8">SRW20</strain>
    </source>
</reference>
<comment type="caution">
    <text evidence="7">The sequence shown here is derived from an EMBL/GenBank/DDBJ whole genome shotgun (WGS) entry which is preliminary data.</text>
</comment>
<name>A0A409VUX2_9AGAR</name>
<keyword evidence="8" id="KW-1185">Reference proteome</keyword>
<evidence type="ECO:0008006" key="9">
    <source>
        <dbReference type="Google" id="ProtNLM"/>
    </source>
</evidence>
<feature type="transmembrane region" description="Helical" evidence="6">
    <location>
        <begin position="20"/>
        <end position="43"/>
    </location>
</feature>
<dbReference type="PANTHER" id="PTHR23112">
    <property type="entry name" value="G PROTEIN-COUPLED RECEPTOR 157-RELATED"/>
    <property type="match status" value="1"/>
</dbReference>
<evidence type="ECO:0000313" key="7">
    <source>
        <dbReference type="EMBL" id="PPQ70055.1"/>
    </source>
</evidence>
<gene>
    <name evidence="7" type="ORF">CVT26_013379</name>
</gene>
<evidence type="ECO:0000256" key="4">
    <source>
        <dbReference type="ARBA" id="ARBA00023136"/>
    </source>
</evidence>
<dbReference type="AlphaFoldDB" id="A0A409VUX2"/>
<dbReference type="GO" id="GO:0004930">
    <property type="term" value="F:G protein-coupled receptor activity"/>
    <property type="evidence" value="ECO:0007669"/>
    <property type="project" value="TreeGrafter"/>
</dbReference>
<comment type="subcellular location">
    <subcellularLocation>
        <location evidence="1">Membrane</location>
        <topology evidence="1">Multi-pass membrane protein</topology>
    </subcellularLocation>
</comment>
<accession>A0A409VUX2</accession>
<dbReference type="STRING" id="231916.A0A409VUX2"/>
<protein>
    <recommendedName>
        <fullName evidence="9">G-protein coupled receptors family 1 profile domain-containing protein</fullName>
    </recommendedName>
</protein>
<feature type="compositionally biased region" description="Polar residues" evidence="5">
    <location>
        <begin position="483"/>
        <end position="505"/>
    </location>
</feature>
<evidence type="ECO:0000256" key="2">
    <source>
        <dbReference type="ARBA" id="ARBA00022692"/>
    </source>
</evidence>
<sequence>MSEPAFVRIPSNEIAGAVAVNVFAVLSATALLSVICRVSWLAIRRCWRSEEVRECVFFNTQLGHYAACLIVAMIFNSIAGILGLRWTAEHGITEAWVCSAQAALMQIGNFATGFFTIAIAVHTFNSLVLKMRQSVIICRTTMSLTCLVAVIPYAIHYSEGPIYGAEGLTCGIRAIFPKLQFALHVLPILLASVLGAVLYSLIFLICRGTIKYKQGIKVTLNPHERWNDVNGQGENYQRFIARVARSMLWCVFLTHSFDFDAEYTLLVIRYPVAYVAFLIPYAVTRLFVISGFTVPFEAVVFASVCYISLSFVDVLLLYNTFRVLGPAFDARSSASTSTRKMIESFGTPASLEKYGLSSGPDQRAALQEKIQHYRGQSGSSMTTRAGSELSFSTSSGKSTRPLLPLYLGGSDDQPMIGRSIIPASSQREIQPPARIPVAVRVPRQDIAAHIRNDSFSRGLPAPPRNRSPVDSPYAPEPHPPVNYANNAGYTQQWLQHQRSTQTFGHSESPPAKSPSLLTEVASDLEGSSHAHHRQASHPSASTYGQPMLSAVTPNFSPQQHPKLPPQSARMERSASASAPLSPPSDRLRPLLLSRGSSPDMRASTRSSVSRYSNSNDYPYDDIRPSERL</sequence>
<feature type="transmembrane region" description="Helical" evidence="6">
    <location>
        <begin position="298"/>
        <end position="318"/>
    </location>
</feature>
<keyword evidence="3 6" id="KW-1133">Transmembrane helix</keyword>
<evidence type="ECO:0000256" key="6">
    <source>
        <dbReference type="SAM" id="Phobius"/>
    </source>
</evidence>
<evidence type="ECO:0000256" key="3">
    <source>
        <dbReference type="ARBA" id="ARBA00022989"/>
    </source>
</evidence>
<feature type="compositionally biased region" description="Low complexity" evidence="5">
    <location>
        <begin position="589"/>
        <end position="614"/>
    </location>
</feature>
<dbReference type="GO" id="GO:0005886">
    <property type="term" value="C:plasma membrane"/>
    <property type="evidence" value="ECO:0007669"/>
    <property type="project" value="TreeGrafter"/>
</dbReference>
<evidence type="ECO:0000256" key="1">
    <source>
        <dbReference type="ARBA" id="ARBA00004141"/>
    </source>
</evidence>
<feature type="transmembrane region" description="Helical" evidence="6">
    <location>
        <begin position="181"/>
        <end position="206"/>
    </location>
</feature>
<dbReference type="EMBL" id="NHYE01005554">
    <property type="protein sequence ID" value="PPQ70055.1"/>
    <property type="molecule type" value="Genomic_DNA"/>
</dbReference>
<feature type="region of interest" description="Disordered" evidence="5">
    <location>
        <begin position="375"/>
        <end position="398"/>
    </location>
</feature>
<feature type="transmembrane region" description="Helical" evidence="6">
    <location>
        <begin position="272"/>
        <end position="292"/>
    </location>
</feature>
<dbReference type="InParanoid" id="A0A409VUX2"/>
<keyword evidence="4 6" id="KW-0472">Membrane</keyword>
<feature type="transmembrane region" description="Helical" evidence="6">
    <location>
        <begin position="136"/>
        <end position="155"/>
    </location>
</feature>
<dbReference type="PANTHER" id="PTHR23112:SF37">
    <property type="entry name" value="G PROTEIN-COUPLED RECEPTOR GPR1"/>
    <property type="match status" value="1"/>
</dbReference>
<feature type="transmembrane region" description="Helical" evidence="6">
    <location>
        <begin position="104"/>
        <end position="124"/>
    </location>
</feature>
<feature type="transmembrane region" description="Helical" evidence="6">
    <location>
        <begin position="64"/>
        <end position="84"/>
    </location>
</feature>
<dbReference type="GO" id="GO:0007189">
    <property type="term" value="P:adenylate cyclase-activating G protein-coupled receptor signaling pathway"/>
    <property type="evidence" value="ECO:0007669"/>
    <property type="project" value="TreeGrafter"/>
</dbReference>
<organism evidence="7 8">
    <name type="scientific">Gymnopilus dilepis</name>
    <dbReference type="NCBI Taxonomy" id="231916"/>
    <lineage>
        <taxon>Eukaryota</taxon>
        <taxon>Fungi</taxon>
        <taxon>Dikarya</taxon>
        <taxon>Basidiomycota</taxon>
        <taxon>Agaricomycotina</taxon>
        <taxon>Agaricomycetes</taxon>
        <taxon>Agaricomycetidae</taxon>
        <taxon>Agaricales</taxon>
        <taxon>Agaricineae</taxon>
        <taxon>Hymenogastraceae</taxon>
        <taxon>Gymnopilus</taxon>
    </lineage>
</organism>
<proteinExistence type="predicted"/>
<evidence type="ECO:0000256" key="5">
    <source>
        <dbReference type="SAM" id="MobiDB-lite"/>
    </source>
</evidence>
<dbReference type="OrthoDB" id="100006at2759"/>
<evidence type="ECO:0000313" key="8">
    <source>
        <dbReference type="Proteomes" id="UP000284706"/>
    </source>
</evidence>
<dbReference type="Proteomes" id="UP000284706">
    <property type="component" value="Unassembled WGS sequence"/>
</dbReference>
<keyword evidence="2 6" id="KW-0812">Transmembrane</keyword>
<feature type="region of interest" description="Disordered" evidence="5">
    <location>
        <begin position="449"/>
        <end position="628"/>
    </location>
</feature>